<comment type="subcellular location">
    <subcellularLocation>
        <location evidence="6">Cytoplasm</location>
    </subcellularLocation>
</comment>
<evidence type="ECO:0000313" key="8">
    <source>
        <dbReference type="EMBL" id="QDT52869.1"/>
    </source>
</evidence>
<dbReference type="GO" id="GO:0005737">
    <property type="term" value="C:cytoplasm"/>
    <property type="evidence" value="ECO:0007669"/>
    <property type="project" value="UniProtKB-SubCell"/>
</dbReference>
<evidence type="ECO:0000256" key="3">
    <source>
        <dbReference type="ARBA" id="ARBA00023125"/>
    </source>
</evidence>
<dbReference type="RefSeq" id="WP_145027589.1">
    <property type="nucleotide sequence ID" value="NZ_CP036271.1"/>
</dbReference>
<keyword evidence="1 6" id="KW-0963">Cytoplasm</keyword>
<dbReference type="InterPro" id="IPR013849">
    <property type="entry name" value="DNA_helicase_Holl-junc_RuvA_I"/>
</dbReference>
<keyword evidence="5 6" id="KW-0234">DNA repair</keyword>
<gene>
    <name evidence="6 8" type="primary">ruvA</name>
    <name evidence="8" type="ORF">Pan44_08820</name>
</gene>
<dbReference type="InterPro" id="IPR003583">
    <property type="entry name" value="Hlx-hairpin-Hlx_DNA-bd_motif"/>
</dbReference>
<keyword evidence="8" id="KW-0547">Nucleotide-binding</keyword>
<keyword evidence="3 6" id="KW-0238">DNA-binding</keyword>
<evidence type="ECO:0000256" key="5">
    <source>
        <dbReference type="ARBA" id="ARBA00023204"/>
    </source>
</evidence>
<dbReference type="GO" id="GO:0016787">
    <property type="term" value="F:hydrolase activity"/>
    <property type="evidence" value="ECO:0007669"/>
    <property type="project" value="UniProtKB-KW"/>
</dbReference>
<dbReference type="HAMAP" id="MF_00031">
    <property type="entry name" value="DNA_HJ_migration_RuvA"/>
    <property type="match status" value="1"/>
</dbReference>
<dbReference type="InterPro" id="IPR000085">
    <property type="entry name" value="RuvA"/>
</dbReference>
<dbReference type="SUPFAM" id="SSF47781">
    <property type="entry name" value="RuvA domain 2-like"/>
    <property type="match status" value="1"/>
</dbReference>
<dbReference type="GO" id="GO:0000400">
    <property type="term" value="F:four-way junction DNA binding"/>
    <property type="evidence" value="ECO:0007669"/>
    <property type="project" value="UniProtKB-UniRule"/>
</dbReference>
<sequence>MISRITGTLTRLNGLDAYVELGGLEYHIYVPDFVRRQLQTKVGEPVSLRTVDYIEGNPQKGGRMVPRLIGFQSEVELEFFELICSVDGVGVKKALNAMVKPVKDVALAIEEQDARLLAALPGIGPAMAERIIAKLRRKMTRFALMVQRDSAAEHATTHDVINDGHDALIALGHSAADAREKIEQALRSQGKFKSVDELIQAIYRNERKSG</sequence>
<dbReference type="NCBIfam" id="TIGR00084">
    <property type="entry name" value="ruvA"/>
    <property type="match status" value="1"/>
</dbReference>
<dbReference type="GO" id="GO:0006281">
    <property type="term" value="P:DNA repair"/>
    <property type="evidence" value="ECO:0007669"/>
    <property type="project" value="UniProtKB-UniRule"/>
</dbReference>
<dbReference type="GO" id="GO:0005524">
    <property type="term" value="F:ATP binding"/>
    <property type="evidence" value="ECO:0007669"/>
    <property type="project" value="InterPro"/>
</dbReference>
<dbReference type="Pfam" id="PF01330">
    <property type="entry name" value="RuvA_N"/>
    <property type="match status" value="1"/>
</dbReference>
<accession>A0A517S9R7</accession>
<evidence type="ECO:0000256" key="2">
    <source>
        <dbReference type="ARBA" id="ARBA00022763"/>
    </source>
</evidence>
<dbReference type="InterPro" id="IPR012340">
    <property type="entry name" value="NA-bd_OB-fold"/>
</dbReference>
<evidence type="ECO:0000256" key="4">
    <source>
        <dbReference type="ARBA" id="ARBA00023172"/>
    </source>
</evidence>
<dbReference type="EMBL" id="CP036271">
    <property type="protein sequence ID" value="QDT52869.1"/>
    <property type="molecule type" value="Genomic_DNA"/>
</dbReference>
<keyword evidence="9" id="KW-1185">Reference proteome</keyword>
<keyword evidence="8" id="KW-0067">ATP-binding</keyword>
<dbReference type="Proteomes" id="UP000315700">
    <property type="component" value="Chromosome"/>
</dbReference>
<keyword evidence="8" id="KW-0347">Helicase</keyword>
<keyword evidence="4 6" id="KW-0233">DNA recombination</keyword>
<dbReference type="AlphaFoldDB" id="A0A517S9R7"/>
<organism evidence="8 9">
    <name type="scientific">Caulifigura coniformis</name>
    <dbReference type="NCBI Taxonomy" id="2527983"/>
    <lineage>
        <taxon>Bacteria</taxon>
        <taxon>Pseudomonadati</taxon>
        <taxon>Planctomycetota</taxon>
        <taxon>Planctomycetia</taxon>
        <taxon>Planctomycetales</taxon>
        <taxon>Planctomycetaceae</taxon>
        <taxon>Caulifigura</taxon>
    </lineage>
</organism>
<comment type="subunit">
    <text evidence="6">Homotetramer. Forms an RuvA(8)-RuvB(12)-Holliday junction (HJ) complex. HJ DNA is sandwiched between 2 RuvA tetramers; dsDNA enters through RuvA and exits via RuvB. An RuvB hexamer assembles on each DNA strand where it exits the tetramer. Each RuvB hexamer is contacted by two RuvA subunits (via domain III) on 2 adjacent RuvB subunits; this complex drives branch migration. In the full resolvosome a probable DNA-RuvA(4)-RuvB(12)-RuvC(2) complex forms which resolves the HJ.</text>
</comment>
<dbReference type="Gene3D" id="1.10.150.20">
    <property type="entry name" value="5' to 3' exonuclease, C-terminal subdomain"/>
    <property type="match status" value="1"/>
</dbReference>
<dbReference type="SMART" id="SM00278">
    <property type="entry name" value="HhH1"/>
    <property type="match status" value="2"/>
</dbReference>
<evidence type="ECO:0000256" key="1">
    <source>
        <dbReference type="ARBA" id="ARBA00022490"/>
    </source>
</evidence>
<feature type="domain" description="Helix-hairpin-helix DNA-binding motif class 1" evidence="7">
    <location>
        <begin position="81"/>
        <end position="100"/>
    </location>
</feature>
<dbReference type="GO" id="GO:0006310">
    <property type="term" value="P:DNA recombination"/>
    <property type="evidence" value="ECO:0007669"/>
    <property type="project" value="UniProtKB-UniRule"/>
</dbReference>
<dbReference type="InterPro" id="IPR010994">
    <property type="entry name" value="RuvA_2-like"/>
</dbReference>
<dbReference type="OrthoDB" id="5293449at2"/>
<dbReference type="GO" id="GO:0048476">
    <property type="term" value="C:Holliday junction resolvase complex"/>
    <property type="evidence" value="ECO:0007669"/>
    <property type="project" value="UniProtKB-UniRule"/>
</dbReference>
<dbReference type="GO" id="GO:0009378">
    <property type="term" value="F:four-way junction helicase activity"/>
    <property type="evidence" value="ECO:0007669"/>
    <property type="project" value="InterPro"/>
</dbReference>
<reference evidence="8 9" key="1">
    <citation type="submission" date="2019-02" db="EMBL/GenBank/DDBJ databases">
        <title>Deep-cultivation of Planctomycetes and their phenomic and genomic characterization uncovers novel biology.</title>
        <authorList>
            <person name="Wiegand S."/>
            <person name="Jogler M."/>
            <person name="Boedeker C."/>
            <person name="Pinto D."/>
            <person name="Vollmers J."/>
            <person name="Rivas-Marin E."/>
            <person name="Kohn T."/>
            <person name="Peeters S.H."/>
            <person name="Heuer A."/>
            <person name="Rast P."/>
            <person name="Oberbeckmann S."/>
            <person name="Bunk B."/>
            <person name="Jeske O."/>
            <person name="Meyerdierks A."/>
            <person name="Storesund J.E."/>
            <person name="Kallscheuer N."/>
            <person name="Luecker S."/>
            <person name="Lage O.M."/>
            <person name="Pohl T."/>
            <person name="Merkel B.J."/>
            <person name="Hornburger P."/>
            <person name="Mueller R.-W."/>
            <person name="Bruemmer F."/>
            <person name="Labrenz M."/>
            <person name="Spormann A.M."/>
            <person name="Op den Camp H."/>
            <person name="Overmann J."/>
            <person name="Amann R."/>
            <person name="Jetten M.S.M."/>
            <person name="Mascher T."/>
            <person name="Medema M.H."/>
            <person name="Devos D.P."/>
            <person name="Kaster A.-K."/>
            <person name="Ovreas L."/>
            <person name="Rohde M."/>
            <person name="Galperin M.Y."/>
            <person name="Jogler C."/>
        </authorList>
    </citation>
    <scope>NUCLEOTIDE SEQUENCE [LARGE SCALE GENOMIC DNA]</scope>
    <source>
        <strain evidence="8 9">Pan44</strain>
    </source>
</reference>
<comment type="caution">
    <text evidence="6">Lacks conserved residue(s) required for the propagation of feature annotation.</text>
</comment>
<keyword evidence="8" id="KW-0378">Hydrolase</keyword>
<name>A0A517S9R7_9PLAN</name>
<comment type="similarity">
    <text evidence="6">Belongs to the RuvA family.</text>
</comment>
<evidence type="ECO:0000313" key="9">
    <source>
        <dbReference type="Proteomes" id="UP000315700"/>
    </source>
</evidence>
<proteinExistence type="inferred from homology"/>
<feature type="region of interest" description="Domain III" evidence="6">
    <location>
        <begin position="153"/>
        <end position="210"/>
    </location>
</feature>
<dbReference type="Pfam" id="PF14520">
    <property type="entry name" value="HHH_5"/>
    <property type="match status" value="1"/>
</dbReference>
<protein>
    <recommendedName>
        <fullName evidence="6">Holliday junction branch migration complex subunit RuvA</fullName>
    </recommendedName>
</protein>
<dbReference type="KEGG" id="ccos:Pan44_08820"/>
<evidence type="ECO:0000256" key="6">
    <source>
        <dbReference type="HAMAP-Rule" id="MF_00031"/>
    </source>
</evidence>
<comment type="domain">
    <text evidence="6">Has three domains with a flexible linker between the domains II and III and assumes an 'L' shape. Domain III is highly mobile and contacts RuvB.</text>
</comment>
<dbReference type="Gene3D" id="2.40.50.140">
    <property type="entry name" value="Nucleic acid-binding proteins"/>
    <property type="match status" value="1"/>
</dbReference>
<evidence type="ECO:0000259" key="7">
    <source>
        <dbReference type="SMART" id="SM00278"/>
    </source>
</evidence>
<feature type="domain" description="Helix-hairpin-helix DNA-binding motif class 1" evidence="7">
    <location>
        <begin position="115"/>
        <end position="134"/>
    </location>
</feature>
<dbReference type="InParanoid" id="A0A517S9R7"/>
<dbReference type="FunCoup" id="A0A517S9R7">
    <property type="interactions" value="229"/>
</dbReference>
<keyword evidence="2 6" id="KW-0227">DNA damage</keyword>
<comment type="function">
    <text evidence="6">The RuvA-RuvB-RuvC complex processes Holliday junction (HJ) DNA during genetic recombination and DNA repair, while the RuvA-RuvB complex plays an important role in the rescue of blocked DNA replication forks via replication fork reversal (RFR). RuvA specifically binds to HJ cruciform DNA, conferring on it an open structure. The RuvB hexamer acts as an ATP-dependent pump, pulling dsDNA into and through the RuvAB complex. HJ branch migration allows RuvC to scan DNA until it finds its consensus sequence, where it cleaves and resolves the cruciform DNA.</text>
</comment>